<dbReference type="EMBL" id="QWGR01000018">
    <property type="protein sequence ID" value="RIJ45946.1"/>
    <property type="molecule type" value="Genomic_DNA"/>
</dbReference>
<evidence type="ECO:0000256" key="1">
    <source>
        <dbReference type="SAM" id="Phobius"/>
    </source>
</evidence>
<protein>
    <submittedName>
        <fullName evidence="2">Uncharacterized protein</fullName>
    </submittedName>
</protein>
<dbReference type="Proteomes" id="UP000265926">
    <property type="component" value="Unassembled WGS sequence"/>
</dbReference>
<feature type="transmembrane region" description="Helical" evidence="1">
    <location>
        <begin position="77"/>
        <end position="100"/>
    </location>
</feature>
<name>A0A399SPK4_9BACT</name>
<keyword evidence="1" id="KW-1133">Transmembrane helix</keyword>
<reference evidence="2 3" key="1">
    <citation type="submission" date="2018-08" db="EMBL/GenBank/DDBJ databases">
        <title>Pallidiluteibacterium maritimus gen. nov., sp. nov., isolated from coastal sediment.</title>
        <authorList>
            <person name="Zhou L.Y."/>
        </authorList>
    </citation>
    <scope>NUCLEOTIDE SEQUENCE [LARGE SCALE GENOMIC DNA]</scope>
    <source>
        <strain evidence="2 3">XSD2</strain>
    </source>
</reference>
<dbReference type="RefSeq" id="WP_119439908.1">
    <property type="nucleotide sequence ID" value="NZ_QWGR01000018.1"/>
</dbReference>
<feature type="transmembrane region" description="Helical" evidence="1">
    <location>
        <begin position="5"/>
        <end position="25"/>
    </location>
</feature>
<keyword evidence="1" id="KW-0812">Transmembrane</keyword>
<evidence type="ECO:0000313" key="2">
    <source>
        <dbReference type="EMBL" id="RIJ45946.1"/>
    </source>
</evidence>
<keyword evidence="1" id="KW-0472">Membrane</keyword>
<feature type="transmembrane region" description="Helical" evidence="1">
    <location>
        <begin position="37"/>
        <end position="56"/>
    </location>
</feature>
<dbReference type="OrthoDB" id="982344at2"/>
<gene>
    <name evidence="2" type="ORF">D1614_20720</name>
</gene>
<keyword evidence="3" id="KW-1185">Reference proteome</keyword>
<evidence type="ECO:0000313" key="3">
    <source>
        <dbReference type="Proteomes" id="UP000265926"/>
    </source>
</evidence>
<feature type="transmembrane region" description="Helical" evidence="1">
    <location>
        <begin position="112"/>
        <end position="136"/>
    </location>
</feature>
<accession>A0A399SPK4</accession>
<dbReference type="AlphaFoldDB" id="A0A399SPK4"/>
<comment type="caution">
    <text evidence="2">The sequence shown here is derived from an EMBL/GenBank/DDBJ whole genome shotgun (WGS) entry which is preliminary data.</text>
</comment>
<organism evidence="2 3">
    <name type="scientific">Maribellus luteus</name>
    <dbReference type="NCBI Taxonomy" id="2305463"/>
    <lineage>
        <taxon>Bacteria</taxon>
        <taxon>Pseudomonadati</taxon>
        <taxon>Bacteroidota</taxon>
        <taxon>Bacteroidia</taxon>
        <taxon>Marinilabiliales</taxon>
        <taxon>Prolixibacteraceae</taxon>
        <taxon>Maribellus</taxon>
    </lineage>
</organism>
<sequence>MRSKVIKVIALLNWVLLMVYFYRINPDILTYELIGQIHFPFGTLISWSMLVAYAYLTRSFVAGEPSGNIRRTARKILSANLILAIAWGIISFLLSGNWSFSFQNAPLNFTLWTAITGTILIFPLFVLLVAGIYSLAGSILRR</sequence>
<proteinExistence type="predicted"/>